<evidence type="ECO:0000256" key="1">
    <source>
        <dbReference type="ARBA" id="ARBA00023239"/>
    </source>
</evidence>
<sequence>MTTKQVYPCHKISEGVCAGEVLFSKDDMMFYLCDPVTGKVIEENHCLNGQSVSEKILVFPSGKGSSVVQTDGLYQLVKQNNAPKAVIVEHPDTVLVSTCIILGIPMVDQVDEAFYQCVKNGESVRLNTEAGTIEVISVSHV</sequence>
<dbReference type="Proteomes" id="UP001597458">
    <property type="component" value="Unassembled WGS sequence"/>
</dbReference>
<feature type="domain" description="Phosphomevalonate dehydratase small subunit-like" evidence="2">
    <location>
        <begin position="31"/>
        <end position="107"/>
    </location>
</feature>
<dbReference type="EMBL" id="JBHUMR010000007">
    <property type="protein sequence ID" value="MFD2616432.1"/>
    <property type="molecule type" value="Genomic_DNA"/>
</dbReference>
<proteinExistence type="predicted"/>
<gene>
    <name evidence="3" type="ORF">ACFSTF_03765</name>
</gene>
<dbReference type="RefSeq" id="WP_141189854.1">
    <property type="nucleotide sequence ID" value="NZ_JBHUMR010000007.1"/>
</dbReference>
<protein>
    <submittedName>
        <fullName evidence="3">Aconitase X swivel domain-containing protein</fullName>
    </submittedName>
</protein>
<evidence type="ECO:0000313" key="3">
    <source>
        <dbReference type="EMBL" id="MFD2616432.1"/>
    </source>
</evidence>
<name>A0ABW5PNI8_9BACI</name>
<dbReference type="InterPro" id="IPR002840">
    <property type="entry name" value="PMDh-S-like_dom"/>
</dbReference>
<dbReference type="Pfam" id="PF01989">
    <property type="entry name" value="AcnX_swivel_put"/>
    <property type="match status" value="1"/>
</dbReference>
<evidence type="ECO:0000313" key="4">
    <source>
        <dbReference type="Proteomes" id="UP001597458"/>
    </source>
</evidence>
<reference evidence="4" key="1">
    <citation type="journal article" date="2019" name="Int. J. Syst. Evol. Microbiol.">
        <title>The Global Catalogue of Microorganisms (GCM) 10K type strain sequencing project: providing services to taxonomists for standard genome sequencing and annotation.</title>
        <authorList>
            <consortium name="The Broad Institute Genomics Platform"/>
            <consortium name="The Broad Institute Genome Sequencing Center for Infectious Disease"/>
            <person name="Wu L."/>
            <person name="Ma J."/>
        </authorList>
    </citation>
    <scope>NUCLEOTIDE SEQUENCE [LARGE SCALE GENOMIC DNA]</scope>
    <source>
        <strain evidence="4">TISTR 2241</strain>
    </source>
</reference>
<accession>A0ABW5PNI8</accession>
<dbReference type="SUPFAM" id="SSF52016">
    <property type="entry name" value="LeuD/IlvD-like"/>
    <property type="match status" value="1"/>
</dbReference>
<dbReference type="Gene3D" id="3.50.30.10">
    <property type="entry name" value="Phosphohistidine domain"/>
    <property type="match status" value="1"/>
</dbReference>
<evidence type="ECO:0000259" key="2">
    <source>
        <dbReference type="Pfam" id="PF01989"/>
    </source>
</evidence>
<comment type="caution">
    <text evidence="3">The sequence shown here is derived from an EMBL/GenBank/DDBJ whole genome shotgun (WGS) entry which is preliminary data.</text>
</comment>
<organism evidence="3 4">
    <name type="scientific">Terrilactibacillus laevilacticus</name>
    <dbReference type="NCBI Taxonomy" id="1380157"/>
    <lineage>
        <taxon>Bacteria</taxon>
        <taxon>Bacillati</taxon>
        <taxon>Bacillota</taxon>
        <taxon>Bacilli</taxon>
        <taxon>Bacillales</taxon>
        <taxon>Bacillaceae</taxon>
        <taxon>Terrilactibacillus</taxon>
    </lineage>
</organism>
<keyword evidence="1" id="KW-0456">Lyase</keyword>
<keyword evidence="4" id="KW-1185">Reference proteome</keyword>